<dbReference type="Pfam" id="PF01351">
    <property type="entry name" value="RNase_HII"/>
    <property type="match status" value="1"/>
</dbReference>
<comment type="function">
    <text evidence="3 13">Endonuclease that specifically degrades the RNA of RNA-DNA hybrids.</text>
</comment>
<evidence type="ECO:0000256" key="11">
    <source>
        <dbReference type="ARBA" id="ARBA00023211"/>
    </source>
</evidence>
<evidence type="ECO:0000256" key="10">
    <source>
        <dbReference type="ARBA" id="ARBA00022801"/>
    </source>
</evidence>
<keyword evidence="7 12" id="KW-0540">Nuclease</keyword>
<evidence type="ECO:0000256" key="12">
    <source>
        <dbReference type="PROSITE-ProRule" id="PRU01319"/>
    </source>
</evidence>
<evidence type="ECO:0000259" key="14">
    <source>
        <dbReference type="PROSITE" id="PS51975"/>
    </source>
</evidence>
<dbReference type="AlphaFoldDB" id="A0A1G2S6I4"/>
<dbReference type="CDD" id="cd07182">
    <property type="entry name" value="RNase_HII_bacteria_HII_like"/>
    <property type="match status" value="1"/>
</dbReference>
<dbReference type="EMBL" id="MHUT01000016">
    <property type="protein sequence ID" value="OHA80713.1"/>
    <property type="molecule type" value="Genomic_DNA"/>
</dbReference>
<comment type="subcellular location">
    <subcellularLocation>
        <location evidence="4">Cytoplasm</location>
    </subcellularLocation>
</comment>
<sequence>MKKRASKYIIGIDEVGRGPLAGPVAVGAVCIYAEHYKRVSKLFPVVKDSKKLTAKKRDEWCEKIREAEAMGFLSCAVSFVSPSVIDKKGLSYAVHTALETSLNAIEHNVNETKVLLDGGLHAPLHYLHQETIIKGDEKELSIALASIVAKVARDAKMVLLSKKFPAYGFEKHKGYGTSAHYAAIKQNGITSHHRKSFLKNVVK</sequence>
<evidence type="ECO:0000256" key="3">
    <source>
        <dbReference type="ARBA" id="ARBA00004065"/>
    </source>
</evidence>
<dbReference type="GO" id="GO:0006298">
    <property type="term" value="P:mismatch repair"/>
    <property type="evidence" value="ECO:0007669"/>
    <property type="project" value="TreeGrafter"/>
</dbReference>
<evidence type="ECO:0000256" key="4">
    <source>
        <dbReference type="ARBA" id="ARBA00004496"/>
    </source>
</evidence>
<dbReference type="NCBIfam" id="NF000595">
    <property type="entry name" value="PRK00015.1-3"/>
    <property type="match status" value="1"/>
</dbReference>
<comment type="similarity">
    <text evidence="5 13">Belongs to the RNase HII family.</text>
</comment>
<protein>
    <recommendedName>
        <fullName evidence="13">Ribonuclease</fullName>
        <ecNumber evidence="13">3.1.26.4</ecNumber>
    </recommendedName>
</protein>
<dbReference type="InterPro" id="IPR012337">
    <property type="entry name" value="RNaseH-like_sf"/>
</dbReference>
<name>A0A1G2S6I4_9BACT</name>
<proteinExistence type="inferred from homology"/>
<dbReference type="EC" id="3.1.26.4" evidence="13"/>
<comment type="catalytic activity">
    <reaction evidence="1 12 13">
        <text>Endonucleolytic cleavage to 5'-phosphomonoester.</text>
        <dbReference type="EC" id="3.1.26.4"/>
    </reaction>
</comment>
<feature type="domain" description="RNase H type-2" evidence="14">
    <location>
        <begin position="7"/>
        <end position="203"/>
    </location>
</feature>
<keyword evidence="8 12" id="KW-0479">Metal-binding</keyword>
<dbReference type="GO" id="GO:0046872">
    <property type="term" value="F:metal ion binding"/>
    <property type="evidence" value="ECO:0007669"/>
    <property type="project" value="UniProtKB-KW"/>
</dbReference>
<dbReference type="GO" id="GO:0004523">
    <property type="term" value="F:RNA-DNA hybrid ribonuclease activity"/>
    <property type="evidence" value="ECO:0007669"/>
    <property type="project" value="UniProtKB-UniRule"/>
</dbReference>
<feature type="binding site" evidence="12">
    <location>
        <position position="13"/>
    </location>
    <ligand>
        <name>a divalent metal cation</name>
        <dbReference type="ChEBI" id="CHEBI:60240"/>
    </ligand>
</feature>
<dbReference type="GO" id="GO:0032299">
    <property type="term" value="C:ribonuclease H2 complex"/>
    <property type="evidence" value="ECO:0007669"/>
    <property type="project" value="TreeGrafter"/>
</dbReference>
<dbReference type="SUPFAM" id="SSF53098">
    <property type="entry name" value="Ribonuclease H-like"/>
    <property type="match status" value="1"/>
</dbReference>
<evidence type="ECO:0000313" key="16">
    <source>
        <dbReference type="Proteomes" id="UP000179118"/>
    </source>
</evidence>
<dbReference type="InterPro" id="IPR024567">
    <property type="entry name" value="RNase_HII/HIII_dom"/>
</dbReference>
<dbReference type="InterPro" id="IPR001352">
    <property type="entry name" value="RNase_HII/HIII"/>
</dbReference>
<feature type="binding site" evidence="12">
    <location>
        <position position="117"/>
    </location>
    <ligand>
        <name>a divalent metal cation</name>
        <dbReference type="ChEBI" id="CHEBI:60240"/>
    </ligand>
</feature>
<evidence type="ECO:0000256" key="7">
    <source>
        <dbReference type="ARBA" id="ARBA00022722"/>
    </source>
</evidence>
<feature type="binding site" evidence="12">
    <location>
        <position position="14"/>
    </location>
    <ligand>
        <name>a divalent metal cation</name>
        <dbReference type="ChEBI" id="CHEBI:60240"/>
    </ligand>
</feature>
<dbReference type="GO" id="GO:0003723">
    <property type="term" value="F:RNA binding"/>
    <property type="evidence" value="ECO:0007669"/>
    <property type="project" value="UniProtKB-UniRule"/>
</dbReference>
<dbReference type="InterPro" id="IPR036397">
    <property type="entry name" value="RNaseH_sf"/>
</dbReference>
<evidence type="ECO:0000256" key="1">
    <source>
        <dbReference type="ARBA" id="ARBA00000077"/>
    </source>
</evidence>
<accession>A0A1G2S6I4</accession>
<dbReference type="PANTHER" id="PTHR10954">
    <property type="entry name" value="RIBONUCLEASE H2 SUBUNIT A"/>
    <property type="match status" value="1"/>
</dbReference>
<evidence type="ECO:0000313" key="15">
    <source>
        <dbReference type="EMBL" id="OHA80713.1"/>
    </source>
</evidence>
<evidence type="ECO:0000256" key="2">
    <source>
        <dbReference type="ARBA" id="ARBA00001946"/>
    </source>
</evidence>
<keyword evidence="10 12" id="KW-0378">Hydrolase</keyword>
<dbReference type="PANTHER" id="PTHR10954:SF18">
    <property type="entry name" value="RIBONUCLEASE HII"/>
    <property type="match status" value="1"/>
</dbReference>
<evidence type="ECO:0000256" key="5">
    <source>
        <dbReference type="ARBA" id="ARBA00007383"/>
    </source>
</evidence>
<evidence type="ECO:0000256" key="6">
    <source>
        <dbReference type="ARBA" id="ARBA00022490"/>
    </source>
</evidence>
<dbReference type="PROSITE" id="PS51975">
    <property type="entry name" value="RNASE_H_2"/>
    <property type="match status" value="1"/>
</dbReference>
<comment type="caution">
    <text evidence="15">The sequence shown here is derived from an EMBL/GenBank/DDBJ whole genome shotgun (WGS) entry which is preliminary data.</text>
</comment>
<keyword evidence="11" id="KW-0464">Manganese</keyword>
<dbReference type="InterPro" id="IPR022898">
    <property type="entry name" value="RNase_HII"/>
</dbReference>
<dbReference type="GO" id="GO:0005737">
    <property type="term" value="C:cytoplasm"/>
    <property type="evidence" value="ECO:0007669"/>
    <property type="project" value="UniProtKB-SubCell"/>
</dbReference>
<dbReference type="GO" id="GO:0043137">
    <property type="term" value="P:DNA replication, removal of RNA primer"/>
    <property type="evidence" value="ECO:0007669"/>
    <property type="project" value="TreeGrafter"/>
</dbReference>
<comment type="cofactor">
    <cofactor evidence="2">
        <name>Mg(2+)</name>
        <dbReference type="ChEBI" id="CHEBI:18420"/>
    </cofactor>
</comment>
<gene>
    <name evidence="15" type="ORF">A3D51_01335</name>
</gene>
<dbReference type="Proteomes" id="UP000179118">
    <property type="component" value="Unassembled WGS sequence"/>
</dbReference>
<organism evidence="15 16">
    <name type="scientific">Candidatus Yonathbacteria bacterium RIFCSPHIGHO2_02_FULL_44_14</name>
    <dbReference type="NCBI Taxonomy" id="1802724"/>
    <lineage>
        <taxon>Bacteria</taxon>
        <taxon>Candidatus Yonathiibacteriota</taxon>
    </lineage>
</organism>
<comment type="cofactor">
    <cofactor evidence="12">
        <name>Mn(2+)</name>
        <dbReference type="ChEBI" id="CHEBI:29035"/>
    </cofactor>
    <cofactor evidence="12">
        <name>Mg(2+)</name>
        <dbReference type="ChEBI" id="CHEBI:18420"/>
    </cofactor>
    <text evidence="12">Manganese or magnesium. Binds 1 divalent metal ion per monomer in the absence of substrate. May bind a second metal ion after substrate binding.</text>
</comment>
<reference evidence="15 16" key="1">
    <citation type="journal article" date="2016" name="Nat. Commun.">
        <title>Thousands of microbial genomes shed light on interconnected biogeochemical processes in an aquifer system.</title>
        <authorList>
            <person name="Anantharaman K."/>
            <person name="Brown C.T."/>
            <person name="Hug L.A."/>
            <person name="Sharon I."/>
            <person name="Castelle C.J."/>
            <person name="Probst A.J."/>
            <person name="Thomas B.C."/>
            <person name="Singh A."/>
            <person name="Wilkins M.J."/>
            <person name="Karaoz U."/>
            <person name="Brodie E.L."/>
            <person name="Williams K.H."/>
            <person name="Hubbard S.S."/>
            <person name="Banfield J.F."/>
        </authorList>
    </citation>
    <scope>NUCLEOTIDE SEQUENCE [LARGE SCALE GENOMIC DNA]</scope>
</reference>
<dbReference type="Gene3D" id="3.30.420.10">
    <property type="entry name" value="Ribonuclease H-like superfamily/Ribonuclease H"/>
    <property type="match status" value="1"/>
</dbReference>
<keyword evidence="9 12" id="KW-0255">Endonuclease</keyword>
<keyword evidence="6" id="KW-0963">Cytoplasm</keyword>
<evidence type="ECO:0000256" key="13">
    <source>
        <dbReference type="RuleBase" id="RU003515"/>
    </source>
</evidence>
<evidence type="ECO:0000256" key="9">
    <source>
        <dbReference type="ARBA" id="ARBA00022759"/>
    </source>
</evidence>
<evidence type="ECO:0000256" key="8">
    <source>
        <dbReference type="ARBA" id="ARBA00022723"/>
    </source>
</evidence>